<comment type="caution">
    <text evidence="2">The sequence shown here is derived from an EMBL/GenBank/DDBJ whole genome shotgun (WGS) entry which is preliminary data.</text>
</comment>
<dbReference type="Proteomes" id="UP001519654">
    <property type="component" value="Unassembled WGS sequence"/>
</dbReference>
<proteinExistence type="predicted"/>
<accession>A0ABS5YXC5</accession>
<gene>
    <name evidence="2" type="ORF">KOI35_31770</name>
</gene>
<dbReference type="RefSeq" id="WP_215792344.1">
    <property type="nucleotide sequence ID" value="NZ_JAHKKG010000010.1"/>
</dbReference>
<sequence>MKRTSVLIASAVTVLVCGACAPRAGTAPAAPLTAAAVDLVTDSGTRPGRKVLTATAEEEVTRRCMAGWGEPYRPYVPPLATGDDEHRLIDLPKRRARGYELSRPAEQPAAVPGTDRASYHQALFGDSARDLTLTLPDRSTLSFPSTGCIAQARAALYSDVLRWARVDSVPQILGNRLRGQVSSDPSLAAATHRWADCMRSNGFPYASPAAAREAAGVPAREVAIAVADGECDLRAHLTGTELALRRRAAAGLPADDRRELNELAVIDCAATTAAAGILIRPVPPC</sequence>
<evidence type="ECO:0000313" key="2">
    <source>
        <dbReference type="EMBL" id="MBU2668098.1"/>
    </source>
</evidence>
<name>A0ABS5YXC5_9ACTN</name>
<evidence type="ECO:0008006" key="4">
    <source>
        <dbReference type="Google" id="ProtNLM"/>
    </source>
</evidence>
<evidence type="ECO:0000313" key="3">
    <source>
        <dbReference type="Proteomes" id="UP001519654"/>
    </source>
</evidence>
<keyword evidence="1" id="KW-0732">Signal</keyword>
<organism evidence="2 3">
    <name type="scientific">Paractinoplanes bogorensis</name>
    <dbReference type="NCBI Taxonomy" id="1610840"/>
    <lineage>
        <taxon>Bacteria</taxon>
        <taxon>Bacillati</taxon>
        <taxon>Actinomycetota</taxon>
        <taxon>Actinomycetes</taxon>
        <taxon>Micromonosporales</taxon>
        <taxon>Micromonosporaceae</taxon>
        <taxon>Paractinoplanes</taxon>
    </lineage>
</organism>
<evidence type="ECO:0000256" key="1">
    <source>
        <dbReference type="SAM" id="SignalP"/>
    </source>
</evidence>
<feature type="chain" id="PRO_5045918215" description="Lipoprotein" evidence="1">
    <location>
        <begin position="30"/>
        <end position="285"/>
    </location>
</feature>
<protein>
    <recommendedName>
        <fullName evidence="4">Lipoprotein</fullName>
    </recommendedName>
</protein>
<dbReference type="EMBL" id="JAHKKG010000010">
    <property type="protein sequence ID" value="MBU2668098.1"/>
    <property type="molecule type" value="Genomic_DNA"/>
</dbReference>
<keyword evidence="3" id="KW-1185">Reference proteome</keyword>
<feature type="signal peptide" evidence="1">
    <location>
        <begin position="1"/>
        <end position="29"/>
    </location>
</feature>
<reference evidence="2 3" key="1">
    <citation type="submission" date="2021-06" db="EMBL/GenBank/DDBJ databases">
        <title>Actinoplanes lichenicola sp. nov., and Actinoplanes ovalisporus sp. nov., isolated from lichen in Thailand.</title>
        <authorList>
            <person name="Saeng-In P."/>
            <person name="Kanchanasin P."/>
            <person name="Yuki M."/>
            <person name="Kudo T."/>
            <person name="Ohkuma M."/>
            <person name="Phongsopitanun W."/>
            <person name="Tanasupawat S."/>
        </authorList>
    </citation>
    <scope>NUCLEOTIDE SEQUENCE [LARGE SCALE GENOMIC DNA]</scope>
    <source>
        <strain evidence="2 3">NBRC 110975</strain>
    </source>
</reference>